<sequence length="116" mass="13159">MCLRKLKGSKYCYTTPTNLSNCHWVERSSGQDCVNTKYTSTKLIVDCASYDESGDANNNESFVSYHKRDELNVLKKRSARKTYTIVAADVTIEILAVIYPPIEDLFKIAQVAQIQK</sequence>
<dbReference type="EMBL" id="CAJVPD010000049">
    <property type="protein sequence ID" value="CAG8272197.1"/>
    <property type="molecule type" value="Genomic_DNA"/>
</dbReference>
<organism evidence="1 2">
    <name type="scientific">Penicillium salamii</name>
    <dbReference type="NCBI Taxonomy" id="1612424"/>
    <lineage>
        <taxon>Eukaryota</taxon>
        <taxon>Fungi</taxon>
        <taxon>Dikarya</taxon>
        <taxon>Ascomycota</taxon>
        <taxon>Pezizomycotina</taxon>
        <taxon>Eurotiomycetes</taxon>
        <taxon>Eurotiomycetidae</taxon>
        <taxon>Eurotiales</taxon>
        <taxon>Aspergillaceae</taxon>
        <taxon>Penicillium</taxon>
    </lineage>
</organism>
<name>A0A9W4IAP9_9EURO</name>
<proteinExistence type="predicted"/>
<evidence type="ECO:0000313" key="1">
    <source>
        <dbReference type="EMBL" id="CAG8272197.1"/>
    </source>
</evidence>
<evidence type="ECO:0000313" key="2">
    <source>
        <dbReference type="Proteomes" id="UP001152592"/>
    </source>
</evidence>
<gene>
    <name evidence="1" type="ORF">PSALAMII_LOCUS1193</name>
</gene>
<protein>
    <submittedName>
        <fullName evidence="1">Uncharacterized protein</fullName>
    </submittedName>
</protein>
<dbReference type="Proteomes" id="UP001152592">
    <property type="component" value="Unassembled WGS sequence"/>
</dbReference>
<dbReference type="OrthoDB" id="416253at2759"/>
<reference evidence="1" key="1">
    <citation type="submission" date="2021-07" db="EMBL/GenBank/DDBJ databases">
        <authorList>
            <person name="Branca A.L. A."/>
        </authorList>
    </citation>
    <scope>NUCLEOTIDE SEQUENCE</scope>
</reference>
<accession>A0A9W4IAP9</accession>
<comment type="caution">
    <text evidence="1">The sequence shown here is derived from an EMBL/GenBank/DDBJ whole genome shotgun (WGS) entry which is preliminary data.</text>
</comment>
<dbReference type="AlphaFoldDB" id="A0A9W4IAP9"/>